<dbReference type="AlphaFoldDB" id="A0A8J3J1F2"/>
<evidence type="ECO:0000313" key="3">
    <source>
        <dbReference type="Proteomes" id="UP000612808"/>
    </source>
</evidence>
<keyword evidence="3" id="KW-1185">Reference proteome</keyword>
<sequence>MTRTTHHHDTTSATAAERGPAVALWRTTRTAQRPDGPEPAELSYPLATRLLAIYTRRRDLILDTGHDPVFAAAAADLGRRYQTLPATTSDHEPDHDASAATPQGQMVIVTVPALSADAETAGEAVVRWWAELIRPAAAHLAAGGCLLLAAPTPRTGRRPSGRVVFPAATQAAVEAGLEPLHGILAVHDDTDDLPDRFIYYPSHGGIDTVIGTDLPTAGRLVYVLIAMAGAPRDAG</sequence>
<evidence type="ECO:0000256" key="1">
    <source>
        <dbReference type="SAM" id="MobiDB-lite"/>
    </source>
</evidence>
<comment type="caution">
    <text evidence="2">The sequence shown here is derived from an EMBL/GenBank/DDBJ whole genome shotgun (WGS) entry which is preliminary data.</text>
</comment>
<name>A0A8J3J1F2_9ACTN</name>
<evidence type="ECO:0000313" key="2">
    <source>
        <dbReference type="EMBL" id="GID10232.1"/>
    </source>
</evidence>
<evidence type="ECO:0008006" key="4">
    <source>
        <dbReference type="Google" id="ProtNLM"/>
    </source>
</evidence>
<dbReference type="EMBL" id="BOMB01000006">
    <property type="protein sequence ID" value="GID10232.1"/>
    <property type="molecule type" value="Genomic_DNA"/>
</dbReference>
<proteinExistence type="predicted"/>
<dbReference type="RefSeq" id="WP_203655440.1">
    <property type="nucleotide sequence ID" value="NZ_BAAAZM010000002.1"/>
</dbReference>
<reference evidence="2" key="1">
    <citation type="submission" date="2021-01" db="EMBL/GenBank/DDBJ databases">
        <title>Whole genome shotgun sequence of Actinocatenispora rupis NBRC 107355.</title>
        <authorList>
            <person name="Komaki H."/>
            <person name="Tamura T."/>
        </authorList>
    </citation>
    <scope>NUCLEOTIDE SEQUENCE</scope>
    <source>
        <strain evidence="2">NBRC 107355</strain>
    </source>
</reference>
<accession>A0A8J3J1F2</accession>
<organism evidence="2 3">
    <name type="scientific">Actinocatenispora rupis</name>
    <dbReference type="NCBI Taxonomy" id="519421"/>
    <lineage>
        <taxon>Bacteria</taxon>
        <taxon>Bacillati</taxon>
        <taxon>Actinomycetota</taxon>
        <taxon>Actinomycetes</taxon>
        <taxon>Micromonosporales</taxon>
        <taxon>Micromonosporaceae</taxon>
        <taxon>Actinocatenispora</taxon>
    </lineage>
</organism>
<dbReference type="Proteomes" id="UP000612808">
    <property type="component" value="Unassembled WGS sequence"/>
</dbReference>
<protein>
    <recommendedName>
        <fullName evidence="4">Methyltransferase domain-containing protein</fullName>
    </recommendedName>
</protein>
<feature type="region of interest" description="Disordered" evidence="1">
    <location>
        <begin position="1"/>
        <end position="23"/>
    </location>
</feature>
<gene>
    <name evidence="2" type="ORF">Aru02nite_11210</name>
</gene>